<dbReference type="Gene3D" id="3.40.630.30">
    <property type="match status" value="1"/>
</dbReference>
<protein>
    <recommendedName>
        <fullName evidence="1">N-acetyltransferase domain-containing protein</fullName>
    </recommendedName>
</protein>
<organism evidence="2">
    <name type="scientific">viral metagenome</name>
    <dbReference type="NCBI Taxonomy" id="1070528"/>
    <lineage>
        <taxon>unclassified sequences</taxon>
        <taxon>metagenomes</taxon>
        <taxon>organismal metagenomes</taxon>
    </lineage>
</organism>
<proteinExistence type="predicted"/>
<dbReference type="AlphaFoldDB" id="A0A6C0BC84"/>
<dbReference type="GO" id="GO:0016747">
    <property type="term" value="F:acyltransferase activity, transferring groups other than amino-acyl groups"/>
    <property type="evidence" value="ECO:0007669"/>
    <property type="project" value="InterPro"/>
</dbReference>
<sequence length="157" mass="18169">MLFAIKPLTCLHYRSAKDIFEETFDSQEYPEFNLSWRLRSKTESIGIFTSQGDLIGFALIWGSSRMLKYLSIHPMFQRFKLGTRLLTAILDHCRSVKKNLYLVPAQSPHVAQWYTKHGFAVSKYFKASDGTTWPYMNFHPYSTRSKAKALSVDTVSK</sequence>
<dbReference type="PROSITE" id="PS51186">
    <property type="entry name" value="GNAT"/>
    <property type="match status" value="1"/>
</dbReference>
<name>A0A6C0BC84_9ZZZZ</name>
<dbReference type="CDD" id="cd04301">
    <property type="entry name" value="NAT_SF"/>
    <property type="match status" value="1"/>
</dbReference>
<evidence type="ECO:0000313" key="2">
    <source>
        <dbReference type="EMBL" id="QHS89414.1"/>
    </source>
</evidence>
<dbReference type="InterPro" id="IPR000182">
    <property type="entry name" value="GNAT_dom"/>
</dbReference>
<dbReference type="SUPFAM" id="SSF55729">
    <property type="entry name" value="Acyl-CoA N-acyltransferases (Nat)"/>
    <property type="match status" value="1"/>
</dbReference>
<feature type="domain" description="N-acetyltransferase" evidence="1">
    <location>
        <begin position="3"/>
        <end position="140"/>
    </location>
</feature>
<reference evidence="2" key="1">
    <citation type="journal article" date="2020" name="Nature">
        <title>Giant virus diversity and host interactions through global metagenomics.</title>
        <authorList>
            <person name="Schulz F."/>
            <person name="Roux S."/>
            <person name="Paez-Espino D."/>
            <person name="Jungbluth S."/>
            <person name="Walsh D.A."/>
            <person name="Denef V.J."/>
            <person name="McMahon K.D."/>
            <person name="Konstantinidis K.T."/>
            <person name="Eloe-Fadrosh E.A."/>
            <person name="Kyrpides N.C."/>
            <person name="Woyke T."/>
        </authorList>
    </citation>
    <scope>NUCLEOTIDE SEQUENCE</scope>
    <source>
        <strain evidence="2">GVMAG-M-3300010158-60</strain>
    </source>
</reference>
<accession>A0A6C0BC84</accession>
<dbReference type="EMBL" id="MN739109">
    <property type="protein sequence ID" value="QHS89414.1"/>
    <property type="molecule type" value="Genomic_DNA"/>
</dbReference>
<dbReference type="InterPro" id="IPR016181">
    <property type="entry name" value="Acyl_CoA_acyltransferase"/>
</dbReference>
<dbReference type="Pfam" id="PF13673">
    <property type="entry name" value="Acetyltransf_10"/>
    <property type="match status" value="1"/>
</dbReference>
<evidence type="ECO:0000259" key="1">
    <source>
        <dbReference type="PROSITE" id="PS51186"/>
    </source>
</evidence>